<accession>A0A1A8XDG0</accession>
<reference evidence="2" key="1">
    <citation type="submission" date="2016-05" db="EMBL/GenBank/DDBJ databases">
        <authorList>
            <person name="Lavstsen T."/>
            <person name="Jespersen J.S."/>
        </authorList>
    </citation>
    <scope>NUCLEOTIDE SEQUENCE [LARGE SCALE GENOMIC DNA]</scope>
</reference>
<dbReference type="Pfam" id="PF05795">
    <property type="entry name" value="Plasmodium_Vir"/>
    <property type="match status" value="1"/>
</dbReference>
<dbReference type="Proteomes" id="UP000078560">
    <property type="component" value="Unassembled WGS sequence"/>
</dbReference>
<sequence length="280" mass="33761">MQIEKINELFNNAKKPTKENTKPKYDPCNAFVNIKEVYAKKACTFSKEIQRNIKKIYSINKGINREKYCLHYKFWVYEKLKNVFAADSDKIYNNGVIRKFNYLTAFVMNGFIYYRCQYYFSGDKFNDILLKVEKKIYIYDYFNNYYSIKNRIVTCKDVNTEQYNECLTSVIKLYNQYKKEQCRNYENFLLNNCDDYFLFDEKYNPQILLSPLNICKETKSVNETDVRRFTSLGSRLHKKEQKNININRDFYDGYQFLYHDEESINIPSNNKPLCVAYHSK</sequence>
<gene>
    <name evidence="2" type="ORF">POVCU1_070580</name>
    <name evidence="1" type="ORF">POVCU2_0073340</name>
</gene>
<name>A0A1A8XDG0_PLAOA</name>
<evidence type="ECO:0000313" key="3">
    <source>
        <dbReference type="Proteomes" id="UP000078546"/>
    </source>
</evidence>
<dbReference type="EMBL" id="FLQV01002850">
    <property type="protein sequence ID" value="SBT01892.1"/>
    <property type="molecule type" value="Genomic_DNA"/>
</dbReference>
<protein>
    <submittedName>
        <fullName evidence="2">PIR Superfamily Protein</fullName>
    </submittedName>
</protein>
<reference evidence="3 4" key="2">
    <citation type="submission" date="2016-05" db="EMBL/GenBank/DDBJ databases">
        <authorList>
            <person name="Naeem Raeece"/>
        </authorList>
    </citation>
    <scope>NUCLEOTIDE SEQUENCE [LARGE SCALE GENOMIC DNA]</scope>
</reference>
<dbReference type="InterPro" id="IPR008780">
    <property type="entry name" value="Plasmodium_Vir"/>
</dbReference>
<dbReference type="Proteomes" id="UP000078546">
    <property type="component" value="Unassembled WGS sequence"/>
</dbReference>
<evidence type="ECO:0000313" key="1">
    <source>
        <dbReference type="EMBL" id="SBS92299.1"/>
    </source>
</evidence>
<organism evidence="2 3">
    <name type="scientific">Plasmodium ovale curtisi</name>
    <dbReference type="NCBI Taxonomy" id="864141"/>
    <lineage>
        <taxon>Eukaryota</taxon>
        <taxon>Sar</taxon>
        <taxon>Alveolata</taxon>
        <taxon>Apicomplexa</taxon>
        <taxon>Aconoidasida</taxon>
        <taxon>Haemosporida</taxon>
        <taxon>Plasmodiidae</taxon>
        <taxon>Plasmodium</taxon>
        <taxon>Plasmodium (Plasmodium)</taxon>
    </lineage>
</organism>
<dbReference type="EMBL" id="FLQU01001271">
    <property type="protein sequence ID" value="SBS92299.1"/>
    <property type="molecule type" value="Genomic_DNA"/>
</dbReference>
<proteinExistence type="predicted"/>
<evidence type="ECO:0000313" key="4">
    <source>
        <dbReference type="Proteomes" id="UP000078560"/>
    </source>
</evidence>
<dbReference type="AlphaFoldDB" id="A0A1A8XDG0"/>
<evidence type="ECO:0000313" key="2">
    <source>
        <dbReference type="EMBL" id="SBT01892.1"/>
    </source>
</evidence>